<dbReference type="AlphaFoldDB" id="A0A9P7NCG6"/>
<evidence type="ECO:0000313" key="1">
    <source>
        <dbReference type="EMBL" id="KAG6012778.1"/>
    </source>
</evidence>
<organism evidence="1 2">
    <name type="scientific">Claviceps pusilla</name>
    <dbReference type="NCBI Taxonomy" id="123648"/>
    <lineage>
        <taxon>Eukaryota</taxon>
        <taxon>Fungi</taxon>
        <taxon>Dikarya</taxon>
        <taxon>Ascomycota</taxon>
        <taxon>Pezizomycotina</taxon>
        <taxon>Sordariomycetes</taxon>
        <taxon>Hypocreomycetidae</taxon>
        <taxon>Hypocreales</taxon>
        <taxon>Clavicipitaceae</taxon>
        <taxon>Claviceps</taxon>
    </lineage>
</organism>
<sequence>MIVRARLSCHPGRANTALGGIHLKITGAILGNDMSQSAHDSITLTVYQFCQDFGYKGSDLEGHFPATSREFT</sequence>
<dbReference type="Proteomes" id="UP000748025">
    <property type="component" value="Unassembled WGS sequence"/>
</dbReference>
<evidence type="ECO:0000313" key="2">
    <source>
        <dbReference type="Proteomes" id="UP000748025"/>
    </source>
</evidence>
<gene>
    <name evidence="1" type="ORF">E4U43_007654</name>
</gene>
<dbReference type="EMBL" id="SRPW01000698">
    <property type="protein sequence ID" value="KAG6012778.1"/>
    <property type="molecule type" value="Genomic_DNA"/>
</dbReference>
<keyword evidence="2" id="KW-1185">Reference proteome</keyword>
<reference evidence="1" key="1">
    <citation type="journal article" date="2020" name="bioRxiv">
        <title>Whole genome comparisons of ergot fungi reveals the divergence and evolution of species within the genus Claviceps are the result of varying mechanisms driving genome evolution and host range expansion.</title>
        <authorList>
            <person name="Wyka S.A."/>
            <person name="Mondo S.J."/>
            <person name="Liu M."/>
            <person name="Dettman J."/>
            <person name="Nalam V."/>
            <person name="Broders K.D."/>
        </authorList>
    </citation>
    <scope>NUCLEOTIDE SEQUENCE</scope>
    <source>
        <strain evidence="1">CCC 602</strain>
    </source>
</reference>
<name>A0A9P7NCG6_9HYPO</name>
<accession>A0A9P7NCG6</accession>
<proteinExistence type="predicted"/>
<protein>
    <submittedName>
        <fullName evidence="1">Uncharacterized protein</fullName>
    </submittedName>
</protein>
<comment type="caution">
    <text evidence="1">The sequence shown here is derived from an EMBL/GenBank/DDBJ whole genome shotgun (WGS) entry which is preliminary data.</text>
</comment>